<dbReference type="InterPro" id="IPR023271">
    <property type="entry name" value="Aquaporin-like"/>
</dbReference>
<dbReference type="Pfam" id="PF01226">
    <property type="entry name" value="Form_Nir_trans"/>
    <property type="match status" value="1"/>
</dbReference>
<evidence type="ECO:0000313" key="8">
    <source>
        <dbReference type="Proteomes" id="UP001292368"/>
    </source>
</evidence>
<proteinExistence type="inferred from homology"/>
<dbReference type="GO" id="GO:0015499">
    <property type="term" value="F:formate transmembrane transporter activity"/>
    <property type="evidence" value="ECO:0007669"/>
    <property type="project" value="TreeGrafter"/>
</dbReference>
<evidence type="ECO:0000256" key="3">
    <source>
        <dbReference type="ARBA" id="ARBA00022989"/>
    </source>
</evidence>
<evidence type="ECO:0000256" key="1">
    <source>
        <dbReference type="ARBA" id="ARBA00004141"/>
    </source>
</evidence>
<dbReference type="Gene3D" id="1.20.1080.10">
    <property type="entry name" value="Glycerol uptake facilitator protein"/>
    <property type="match status" value="1"/>
</dbReference>
<name>A0AAW9IKZ4_CLOPF</name>
<keyword evidence="2 6" id="KW-0812">Transmembrane</keyword>
<comment type="caution">
    <text evidence="7">The sequence shown here is derived from an EMBL/GenBank/DDBJ whole genome shotgun (WGS) entry which is preliminary data.</text>
</comment>
<dbReference type="RefSeq" id="WP_322382395.1">
    <property type="nucleotide sequence ID" value="NZ_WNVM01000551.1"/>
</dbReference>
<feature type="transmembrane region" description="Helical" evidence="6">
    <location>
        <begin position="68"/>
        <end position="95"/>
    </location>
</feature>
<dbReference type="Proteomes" id="UP001292368">
    <property type="component" value="Unassembled WGS sequence"/>
</dbReference>
<evidence type="ECO:0000256" key="4">
    <source>
        <dbReference type="ARBA" id="ARBA00023136"/>
    </source>
</evidence>
<feature type="non-terminal residue" evidence="7">
    <location>
        <position position="1"/>
    </location>
</feature>
<reference evidence="7" key="1">
    <citation type="submission" date="2019-11" db="EMBL/GenBank/DDBJ databases">
        <title>Characterization of Clostridium perfringens isolates from swine manure treated agricultural soils.</title>
        <authorList>
            <person name="Wushke S.T."/>
        </authorList>
    </citation>
    <scope>NUCLEOTIDE SEQUENCE</scope>
    <source>
        <strain evidence="7">V2</strain>
    </source>
</reference>
<sequence length="140" mass="14937">SILAGSLFFMAGLASGPVGEFIAKTSATKMSLPASDLFFRGILCNILVCLAVWCSFKCKEETAKLIMIFWCLFVFITAGFEHSVANMTLLTIGLLSPAGAAVSIGGYAYNIAMVTLGNMVGGAVFMAIPYYIISRKKKVN</sequence>
<evidence type="ECO:0000256" key="6">
    <source>
        <dbReference type="SAM" id="Phobius"/>
    </source>
</evidence>
<dbReference type="GO" id="GO:0005886">
    <property type="term" value="C:plasma membrane"/>
    <property type="evidence" value="ECO:0007669"/>
    <property type="project" value="TreeGrafter"/>
</dbReference>
<dbReference type="PANTHER" id="PTHR30520">
    <property type="entry name" value="FORMATE TRANSPORTER-RELATED"/>
    <property type="match status" value="1"/>
</dbReference>
<feature type="transmembrane region" description="Helical" evidence="6">
    <location>
        <begin position="37"/>
        <end position="56"/>
    </location>
</feature>
<dbReference type="PANTHER" id="PTHR30520:SF8">
    <property type="entry name" value="NITRITE TRANSPORTER NIRC"/>
    <property type="match status" value="1"/>
</dbReference>
<dbReference type="PROSITE" id="PS01006">
    <property type="entry name" value="FORMATE_NITRITE_TP_2"/>
    <property type="match status" value="1"/>
</dbReference>
<dbReference type="InterPro" id="IPR000292">
    <property type="entry name" value="For/NO2_transpt"/>
</dbReference>
<comment type="similarity">
    <text evidence="5">Belongs to the FNT transporter (TC 1.A.16) family.</text>
</comment>
<dbReference type="EMBL" id="WNVM01000551">
    <property type="protein sequence ID" value="MDZ5010590.1"/>
    <property type="molecule type" value="Genomic_DNA"/>
</dbReference>
<evidence type="ECO:0000256" key="5">
    <source>
        <dbReference type="ARBA" id="ARBA00049660"/>
    </source>
</evidence>
<keyword evidence="3 6" id="KW-1133">Transmembrane helix</keyword>
<evidence type="ECO:0000313" key="7">
    <source>
        <dbReference type="EMBL" id="MDZ5010590.1"/>
    </source>
</evidence>
<organism evidence="7 8">
    <name type="scientific">Clostridium perfringens</name>
    <dbReference type="NCBI Taxonomy" id="1502"/>
    <lineage>
        <taxon>Bacteria</taxon>
        <taxon>Bacillati</taxon>
        <taxon>Bacillota</taxon>
        <taxon>Clostridia</taxon>
        <taxon>Eubacteriales</taxon>
        <taxon>Clostridiaceae</taxon>
        <taxon>Clostridium</taxon>
    </lineage>
</organism>
<accession>A0AAW9IKZ4</accession>
<feature type="transmembrane region" description="Helical" evidence="6">
    <location>
        <begin position="107"/>
        <end position="133"/>
    </location>
</feature>
<gene>
    <name evidence="7" type="ORF">GNF77_17155</name>
</gene>
<keyword evidence="4 6" id="KW-0472">Membrane</keyword>
<dbReference type="AlphaFoldDB" id="A0AAW9IKZ4"/>
<comment type="subcellular location">
    <subcellularLocation>
        <location evidence="1">Membrane</location>
        <topology evidence="1">Multi-pass membrane protein</topology>
    </subcellularLocation>
</comment>
<protein>
    <submittedName>
        <fullName evidence="7">Nitrite transporter NirC</fullName>
    </submittedName>
</protein>
<dbReference type="InterPro" id="IPR024002">
    <property type="entry name" value="For/NO2_transpt_CS"/>
</dbReference>
<evidence type="ECO:0000256" key="2">
    <source>
        <dbReference type="ARBA" id="ARBA00022692"/>
    </source>
</evidence>